<dbReference type="Proteomes" id="UP001243375">
    <property type="component" value="Unassembled WGS sequence"/>
</dbReference>
<accession>A0ACC2WUE3</accession>
<evidence type="ECO:0000313" key="1">
    <source>
        <dbReference type="EMBL" id="KAJ9114769.1"/>
    </source>
</evidence>
<proteinExistence type="predicted"/>
<keyword evidence="2" id="KW-1185">Reference proteome</keyword>
<protein>
    <submittedName>
        <fullName evidence="1">Uncharacterized protein</fullName>
    </submittedName>
</protein>
<evidence type="ECO:0000313" key="2">
    <source>
        <dbReference type="Proteomes" id="UP001243375"/>
    </source>
</evidence>
<sequence length="499" mass="55720">MGKPANIAPWAKSAHVLLGHVPAYLADPVKLLCEQRKLVGDVFRVDLLILKITFVIGADWNRWLLAEVQEANVSMYKAISFFSCGLLSDPLKSPVWITHMLKALRVGLNGPTRLQEITTECSKVALERFFPAWANRSKIPLFDSCSEILFDSHLTTFFGRRFADAHGLEIRSIYEATKVALLNPCSRVLPWWASPSGIALKRGSRRLTEIINAEVAERLQDLDTCREASDYLSGLIIANDTEGYSENYREHFELNKYNAHLAQSAYIALAQISIDNTCSWTLLHLLRNSDHLAAFEAEIRDSPPVDGIYPMKNMPFSEACLWETGRLYNNFLIIRYAQHDIRTPSGLIIPKGWVAISPAAVQMDPELYEEPGKWNPSRFYCSSSNGAATKSDTENASNSLYATVSRNYQFVQFGGGKHVCSGEKLTHLLLRASLWPSLLDNYHLELVHDDLVNGEGVDGVGVAPDHARNLGAAPPSTREVHIKMTRREVPLSSFAVHVA</sequence>
<reference evidence="1" key="1">
    <citation type="submission" date="2023-04" db="EMBL/GenBank/DDBJ databases">
        <title>Draft Genome sequencing of Naganishia species isolated from polar environments using Oxford Nanopore Technology.</title>
        <authorList>
            <person name="Leo P."/>
            <person name="Venkateswaran K."/>
        </authorList>
    </citation>
    <scope>NUCLEOTIDE SEQUENCE</scope>
    <source>
        <strain evidence="1">MNA-CCFEE 5425</strain>
    </source>
</reference>
<dbReference type="EMBL" id="JASBWU010000018">
    <property type="protein sequence ID" value="KAJ9114769.1"/>
    <property type="molecule type" value="Genomic_DNA"/>
</dbReference>
<gene>
    <name evidence="1" type="ORF">QFC22_005645</name>
</gene>
<organism evidence="1 2">
    <name type="scientific">Naganishia vaughanmartiniae</name>
    <dbReference type="NCBI Taxonomy" id="1424756"/>
    <lineage>
        <taxon>Eukaryota</taxon>
        <taxon>Fungi</taxon>
        <taxon>Dikarya</taxon>
        <taxon>Basidiomycota</taxon>
        <taxon>Agaricomycotina</taxon>
        <taxon>Tremellomycetes</taxon>
        <taxon>Filobasidiales</taxon>
        <taxon>Filobasidiaceae</taxon>
        <taxon>Naganishia</taxon>
    </lineage>
</organism>
<name>A0ACC2WUE3_9TREE</name>
<comment type="caution">
    <text evidence="1">The sequence shown here is derived from an EMBL/GenBank/DDBJ whole genome shotgun (WGS) entry which is preliminary data.</text>
</comment>